<dbReference type="SUPFAM" id="SSF48403">
    <property type="entry name" value="Ankyrin repeat"/>
    <property type="match status" value="1"/>
</dbReference>
<gene>
    <name evidence="3" type="ORF">KUTeg_004180</name>
</gene>
<dbReference type="SMART" id="SM00248">
    <property type="entry name" value="ANK"/>
    <property type="match status" value="4"/>
</dbReference>
<dbReference type="PANTHER" id="PTHR24139:SF34">
    <property type="entry name" value="85_88 KDA CALCIUM-INDEPENDENT PHOSPHOLIPASE A2"/>
    <property type="match status" value="1"/>
</dbReference>
<dbReference type="Proteomes" id="UP001217089">
    <property type="component" value="Unassembled WGS sequence"/>
</dbReference>
<feature type="repeat" description="ANK" evidence="2">
    <location>
        <begin position="127"/>
        <end position="159"/>
    </location>
</feature>
<feature type="repeat" description="ANK" evidence="2">
    <location>
        <begin position="216"/>
        <end position="248"/>
    </location>
</feature>
<sequence>MLKNIVNGFKGIVEVASANINPYNVQVIKLEDYRSIFRLSGDGHALAQFKIYSEKLNPIASASSSIYQEDILKKVCDCIQQHQTWTPAHVAAFVGLYECFKQPEFVRSVTVLAQYDKAGVINWLNNKGQTALYLACEKNESDAVEALLKAKADPNVTACGRYPIHIAVKTENMKFKDQAHALDEKNRGTPVHWARNKEMIELLYRMGSNLNLQSKTGHTPLHIMLEKSRRDCTMELLCFGADSCISDYDGNTPLHHAVMKDNVEMTRVFVVFGADVDMLNNKGQSARHIASTTKSKNGKKILFILHVSGAKRCELSAKGCCKGCMTEGTWNGTDDPAMNTVLETDKDGKS</sequence>
<comment type="caution">
    <text evidence="3">The sequence shown here is derived from an EMBL/GenBank/DDBJ whole genome shotgun (WGS) entry which is preliminary data.</text>
</comment>
<evidence type="ECO:0000313" key="4">
    <source>
        <dbReference type="Proteomes" id="UP001217089"/>
    </source>
</evidence>
<reference evidence="3 4" key="1">
    <citation type="submission" date="2022-12" db="EMBL/GenBank/DDBJ databases">
        <title>Chromosome-level genome of Tegillarca granosa.</title>
        <authorList>
            <person name="Kim J."/>
        </authorList>
    </citation>
    <scope>NUCLEOTIDE SEQUENCE [LARGE SCALE GENOMIC DNA]</scope>
    <source>
        <strain evidence="3">Teg-2019</strain>
        <tissue evidence="3">Adductor muscle</tissue>
    </source>
</reference>
<feature type="repeat" description="ANK" evidence="2">
    <location>
        <begin position="249"/>
        <end position="281"/>
    </location>
</feature>
<dbReference type="InterPro" id="IPR002110">
    <property type="entry name" value="Ankyrin_rpt"/>
</dbReference>
<dbReference type="PANTHER" id="PTHR24139">
    <property type="entry name" value="CALCIUM-INDEPENDENT PHOSPHOLIPASE A2"/>
    <property type="match status" value="1"/>
</dbReference>
<protein>
    <submittedName>
        <fullName evidence="3">Uncharacterized protein</fullName>
    </submittedName>
</protein>
<name>A0ABQ9FP81_TEGGR</name>
<dbReference type="PROSITE" id="PS50088">
    <property type="entry name" value="ANK_REPEAT"/>
    <property type="match status" value="3"/>
</dbReference>
<dbReference type="EMBL" id="JARBDR010000214">
    <property type="protein sequence ID" value="KAJ8319089.1"/>
    <property type="molecule type" value="Genomic_DNA"/>
</dbReference>
<dbReference type="Gene3D" id="1.25.40.20">
    <property type="entry name" value="Ankyrin repeat-containing domain"/>
    <property type="match status" value="3"/>
</dbReference>
<keyword evidence="2" id="KW-0040">ANK repeat</keyword>
<dbReference type="PROSITE" id="PS50297">
    <property type="entry name" value="ANK_REP_REGION"/>
    <property type="match status" value="2"/>
</dbReference>
<evidence type="ECO:0000313" key="3">
    <source>
        <dbReference type="EMBL" id="KAJ8319089.1"/>
    </source>
</evidence>
<proteinExistence type="predicted"/>
<organism evidence="3 4">
    <name type="scientific">Tegillarca granosa</name>
    <name type="common">Malaysian cockle</name>
    <name type="synonym">Anadara granosa</name>
    <dbReference type="NCBI Taxonomy" id="220873"/>
    <lineage>
        <taxon>Eukaryota</taxon>
        <taxon>Metazoa</taxon>
        <taxon>Spiralia</taxon>
        <taxon>Lophotrochozoa</taxon>
        <taxon>Mollusca</taxon>
        <taxon>Bivalvia</taxon>
        <taxon>Autobranchia</taxon>
        <taxon>Pteriomorphia</taxon>
        <taxon>Arcoida</taxon>
        <taxon>Arcoidea</taxon>
        <taxon>Arcidae</taxon>
        <taxon>Tegillarca</taxon>
    </lineage>
</organism>
<accession>A0ABQ9FP81</accession>
<dbReference type="Pfam" id="PF12796">
    <property type="entry name" value="Ank_2"/>
    <property type="match status" value="2"/>
</dbReference>
<evidence type="ECO:0000256" key="1">
    <source>
        <dbReference type="ARBA" id="ARBA00022801"/>
    </source>
</evidence>
<dbReference type="InterPro" id="IPR047148">
    <property type="entry name" value="PLPL9"/>
</dbReference>
<keyword evidence="4" id="KW-1185">Reference proteome</keyword>
<evidence type="ECO:0000256" key="2">
    <source>
        <dbReference type="PROSITE-ProRule" id="PRU00023"/>
    </source>
</evidence>
<keyword evidence="1" id="KW-0378">Hydrolase</keyword>
<dbReference type="InterPro" id="IPR036770">
    <property type="entry name" value="Ankyrin_rpt-contain_sf"/>
</dbReference>